<protein>
    <submittedName>
        <fullName evidence="2">Uncharacterized protein</fullName>
    </submittedName>
</protein>
<sequence>MMKWIASSIRPPSQPWSTPLVSQSTSSCSDKEISLPVLSLRMPSVAATAENT</sequence>
<dbReference type="EMBL" id="JBBNAG010000005">
    <property type="protein sequence ID" value="KAK9132251.1"/>
    <property type="molecule type" value="Genomic_DNA"/>
</dbReference>
<evidence type="ECO:0000256" key="1">
    <source>
        <dbReference type="SAM" id="MobiDB-lite"/>
    </source>
</evidence>
<reference evidence="2 3" key="1">
    <citation type="submission" date="2024-01" db="EMBL/GenBank/DDBJ databases">
        <title>Genome assemblies of Stephania.</title>
        <authorList>
            <person name="Yang L."/>
        </authorList>
    </citation>
    <scope>NUCLEOTIDE SEQUENCE [LARGE SCALE GENOMIC DNA]</scope>
    <source>
        <strain evidence="2">JXDWG</strain>
        <tissue evidence="2">Leaf</tissue>
    </source>
</reference>
<gene>
    <name evidence="2" type="ORF">Scep_011779</name>
</gene>
<proteinExistence type="predicted"/>
<dbReference type="PROSITE" id="PS51257">
    <property type="entry name" value="PROKAR_LIPOPROTEIN"/>
    <property type="match status" value="1"/>
</dbReference>
<accession>A0AAP0P999</accession>
<feature type="region of interest" description="Disordered" evidence="1">
    <location>
        <begin position="1"/>
        <end position="26"/>
    </location>
</feature>
<keyword evidence="3" id="KW-1185">Reference proteome</keyword>
<evidence type="ECO:0000313" key="2">
    <source>
        <dbReference type="EMBL" id="KAK9132251.1"/>
    </source>
</evidence>
<name>A0AAP0P999_9MAGN</name>
<evidence type="ECO:0000313" key="3">
    <source>
        <dbReference type="Proteomes" id="UP001419268"/>
    </source>
</evidence>
<dbReference type="AlphaFoldDB" id="A0AAP0P999"/>
<comment type="caution">
    <text evidence="2">The sequence shown here is derived from an EMBL/GenBank/DDBJ whole genome shotgun (WGS) entry which is preliminary data.</text>
</comment>
<dbReference type="Proteomes" id="UP001419268">
    <property type="component" value="Unassembled WGS sequence"/>
</dbReference>
<organism evidence="2 3">
    <name type="scientific">Stephania cephalantha</name>
    <dbReference type="NCBI Taxonomy" id="152367"/>
    <lineage>
        <taxon>Eukaryota</taxon>
        <taxon>Viridiplantae</taxon>
        <taxon>Streptophyta</taxon>
        <taxon>Embryophyta</taxon>
        <taxon>Tracheophyta</taxon>
        <taxon>Spermatophyta</taxon>
        <taxon>Magnoliopsida</taxon>
        <taxon>Ranunculales</taxon>
        <taxon>Menispermaceae</taxon>
        <taxon>Menispermoideae</taxon>
        <taxon>Cissampelideae</taxon>
        <taxon>Stephania</taxon>
    </lineage>
</organism>
<feature type="compositionally biased region" description="Polar residues" evidence="1">
    <location>
        <begin position="15"/>
        <end position="26"/>
    </location>
</feature>